<keyword evidence="1" id="KW-0812">Transmembrane</keyword>
<sequence>MTRRIPTWPPGPRLPLISPALVIGLLPLGLFVMAIAWYSFAPAPNFLLLAAILIASWVLLWLVIRAIPAGHRHSWSTYQDLPRRQRGRDSRVALLRAALSGETPADVESLQRLLRTLVADRLRRRGLNPDRLTEEAQALLGPELLTYLQAPVGSARRSAHDIDRYLQRIERI</sequence>
<evidence type="ECO:0000313" key="3">
    <source>
        <dbReference type="Proteomes" id="UP001499938"/>
    </source>
</evidence>
<dbReference type="RefSeq" id="WP_344085940.1">
    <property type="nucleotide sequence ID" value="NZ_BAAAPO010000040.1"/>
</dbReference>
<feature type="transmembrane region" description="Helical" evidence="1">
    <location>
        <begin position="46"/>
        <end position="64"/>
    </location>
</feature>
<feature type="transmembrane region" description="Helical" evidence="1">
    <location>
        <begin position="20"/>
        <end position="40"/>
    </location>
</feature>
<comment type="caution">
    <text evidence="2">The sequence shown here is derived from an EMBL/GenBank/DDBJ whole genome shotgun (WGS) entry which is preliminary data.</text>
</comment>
<evidence type="ECO:0000313" key="2">
    <source>
        <dbReference type="EMBL" id="GAA1800482.1"/>
    </source>
</evidence>
<protein>
    <submittedName>
        <fullName evidence="2">Uncharacterized protein</fullName>
    </submittedName>
</protein>
<keyword evidence="3" id="KW-1185">Reference proteome</keyword>
<dbReference type="EMBL" id="BAAAPO010000040">
    <property type="protein sequence ID" value="GAA1800482.1"/>
    <property type="molecule type" value="Genomic_DNA"/>
</dbReference>
<proteinExistence type="predicted"/>
<keyword evidence="1" id="KW-0472">Membrane</keyword>
<dbReference type="Proteomes" id="UP001499938">
    <property type="component" value="Unassembled WGS sequence"/>
</dbReference>
<gene>
    <name evidence="2" type="ORF">GCM10009811_25380</name>
</gene>
<name>A0ABN2LYA7_9MICO</name>
<keyword evidence="1" id="KW-1133">Transmembrane helix</keyword>
<reference evidence="2 3" key="1">
    <citation type="journal article" date="2019" name="Int. J. Syst. Evol. Microbiol.">
        <title>The Global Catalogue of Microorganisms (GCM) 10K type strain sequencing project: providing services to taxonomists for standard genome sequencing and annotation.</title>
        <authorList>
            <consortium name="The Broad Institute Genomics Platform"/>
            <consortium name="The Broad Institute Genome Sequencing Center for Infectious Disease"/>
            <person name="Wu L."/>
            <person name="Ma J."/>
        </authorList>
    </citation>
    <scope>NUCLEOTIDE SEQUENCE [LARGE SCALE GENOMIC DNA]</scope>
    <source>
        <strain evidence="2 3">JCM 15592</strain>
    </source>
</reference>
<evidence type="ECO:0000256" key="1">
    <source>
        <dbReference type="SAM" id="Phobius"/>
    </source>
</evidence>
<accession>A0ABN2LYA7</accession>
<organism evidence="2 3">
    <name type="scientific">Nostocoides veronense</name>
    <dbReference type="NCBI Taxonomy" id="330836"/>
    <lineage>
        <taxon>Bacteria</taxon>
        <taxon>Bacillati</taxon>
        <taxon>Actinomycetota</taxon>
        <taxon>Actinomycetes</taxon>
        <taxon>Micrococcales</taxon>
        <taxon>Intrasporangiaceae</taxon>
        <taxon>Nostocoides</taxon>
    </lineage>
</organism>